<accession>A0A7S1M591</accession>
<feature type="region of interest" description="Disordered" evidence="2">
    <location>
        <begin position="107"/>
        <end position="139"/>
    </location>
</feature>
<keyword evidence="1" id="KW-0694">RNA-binding</keyword>
<feature type="compositionally biased region" description="Pro residues" evidence="2">
    <location>
        <begin position="18"/>
        <end position="38"/>
    </location>
</feature>
<feature type="region of interest" description="Disordered" evidence="2">
    <location>
        <begin position="370"/>
        <end position="439"/>
    </location>
</feature>
<feature type="region of interest" description="Disordered" evidence="2">
    <location>
        <begin position="151"/>
        <end position="181"/>
    </location>
</feature>
<dbReference type="EMBL" id="HBGF01026780">
    <property type="protein sequence ID" value="CAD9121761.1"/>
    <property type="molecule type" value="Transcribed_RNA"/>
</dbReference>
<dbReference type="InterPro" id="IPR012677">
    <property type="entry name" value="Nucleotide-bd_a/b_plait_sf"/>
</dbReference>
<feature type="compositionally biased region" description="Low complexity" evidence="2">
    <location>
        <begin position="122"/>
        <end position="137"/>
    </location>
</feature>
<evidence type="ECO:0000259" key="3">
    <source>
        <dbReference type="PROSITE" id="PS50102"/>
    </source>
</evidence>
<dbReference type="InterPro" id="IPR035979">
    <property type="entry name" value="RBD_domain_sf"/>
</dbReference>
<dbReference type="Gene3D" id="3.30.70.330">
    <property type="match status" value="1"/>
</dbReference>
<dbReference type="Pfam" id="PF00076">
    <property type="entry name" value="RRM_1"/>
    <property type="match status" value="1"/>
</dbReference>
<name>A0A7S1M591_NEODS</name>
<reference evidence="4" key="1">
    <citation type="submission" date="2021-01" db="EMBL/GenBank/DDBJ databases">
        <authorList>
            <person name="Corre E."/>
            <person name="Pelletier E."/>
            <person name="Niang G."/>
            <person name="Scheremetjew M."/>
            <person name="Finn R."/>
            <person name="Kale V."/>
            <person name="Holt S."/>
            <person name="Cochrane G."/>
            <person name="Meng A."/>
            <person name="Brown T."/>
            <person name="Cohen L."/>
        </authorList>
    </citation>
    <scope>NUCLEOTIDE SEQUENCE</scope>
    <source>
        <strain evidence="4">CCAP 1951/1</strain>
    </source>
</reference>
<dbReference type="SUPFAM" id="SSF54928">
    <property type="entry name" value="RNA-binding domain, RBD"/>
    <property type="match status" value="1"/>
</dbReference>
<evidence type="ECO:0000256" key="1">
    <source>
        <dbReference type="PROSITE-ProRule" id="PRU00176"/>
    </source>
</evidence>
<feature type="compositionally biased region" description="Polar residues" evidence="2">
    <location>
        <begin position="163"/>
        <end position="178"/>
    </location>
</feature>
<feature type="domain" description="RRM" evidence="3">
    <location>
        <begin position="284"/>
        <end position="368"/>
    </location>
</feature>
<organism evidence="4">
    <name type="scientific">Neobodo designis</name>
    <name type="common">Flagellated protozoan</name>
    <name type="synonym">Bodo designis</name>
    <dbReference type="NCBI Taxonomy" id="312471"/>
    <lineage>
        <taxon>Eukaryota</taxon>
        <taxon>Discoba</taxon>
        <taxon>Euglenozoa</taxon>
        <taxon>Kinetoplastea</taxon>
        <taxon>Metakinetoplastina</taxon>
        <taxon>Neobodonida</taxon>
        <taxon>Neobodo</taxon>
    </lineage>
</organism>
<dbReference type="CDD" id="cd00590">
    <property type="entry name" value="RRM_SF"/>
    <property type="match status" value="1"/>
</dbReference>
<dbReference type="PROSITE" id="PS50102">
    <property type="entry name" value="RRM"/>
    <property type="match status" value="1"/>
</dbReference>
<evidence type="ECO:0000313" key="4">
    <source>
        <dbReference type="EMBL" id="CAD9121761.1"/>
    </source>
</evidence>
<gene>
    <name evidence="4" type="ORF">NDES1114_LOCUS17745</name>
</gene>
<feature type="compositionally biased region" description="Polar residues" evidence="2">
    <location>
        <begin position="370"/>
        <end position="400"/>
    </location>
</feature>
<dbReference type="GO" id="GO:0003723">
    <property type="term" value="F:RNA binding"/>
    <property type="evidence" value="ECO:0007669"/>
    <property type="project" value="UniProtKB-UniRule"/>
</dbReference>
<feature type="region of interest" description="Disordered" evidence="2">
    <location>
        <begin position="216"/>
        <end position="283"/>
    </location>
</feature>
<sequence>MSTFPSNQAGARGLQPHPGNPPPQRYEPPTTAPQPYQPASPWAVYGGHPNAAYAPAPGVPQQQHVQFVYVSNEATQNPPHAFSPPPHAQHQVPAALLAPGAASDIHPHAAPLPYHHHHSHNHNTLTPQPQLPQQQQQYYAPETAFSDAPPPLPAFTPGGDATPHTQYVSASASNTPPMGQQRPAFVISQHNTPPHPAGFFPVVSYTGEQVPQVAMPRPVAPYPAGGGDARRHHNQQPPQQRQQQHHYHQQHQGRAQAPPAPRATVKPPPKEEPECVEGDPLGPRQVIVNGIATATTEAAVRAAFERWCPGCVDRVNLPLRRSGHHRGYAFVYLSHRDVARRAIVEMTGDHTLASDARGDGIRVQWANQKTATGSTPISGSGAPNQTVSGSGSDGSPTLTPSPIDAPPPTAHTAAAPIDKGVPAPPVPVSSMDWSPLLGE</sequence>
<proteinExistence type="predicted"/>
<feature type="region of interest" description="Disordered" evidence="2">
    <location>
        <begin position="1"/>
        <end position="43"/>
    </location>
</feature>
<dbReference type="AlphaFoldDB" id="A0A7S1M591"/>
<feature type="compositionally biased region" description="Low complexity" evidence="2">
    <location>
        <begin position="252"/>
        <end position="265"/>
    </location>
</feature>
<protein>
    <recommendedName>
        <fullName evidence="3">RRM domain-containing protein</fullName>
    </recommendedName>
</protein>
<dbReference type="InterPro" id="IPR000504">
    <property type="entry name" value="RRM_dom"/>
</dbReference>
<evidence type="ECO:0000256" key="2">
    <source>
        <dbReference type="SAM" id="MobiDB-lite"/>
    </source>
</evidence>